<keyword evidence="8" id="KW-1185">Reference proteome</keyword>
<feature type="domain" description="YqgF/RNase H-like" evidence="6">
    <location>
        <begin position="2"/>
        <end position="98"/>
    </location>
</feature>
<dbReference type="GO" id="GO:0005829">
    <property type="term" value="C:cytosol"/>
    <property type="evidence" value="ECO:0007669"/>
    <property type="project" value="TreeGrafter"/>
</dbReference>
<sequence>MKKIASLDVGLKRIGVALCLASGIVTPQEAILRKNRDQAAREVDAFLTEWEIELLVVGLPKGGSSEEEMKRRITHFVSLLAFSGEVVYQDEYGSSLEAKEMMQGIMRQKRDGKIDSIAAKVILERYLDTQKASYG</sequence>
<comment type="subcellular location">
    <subcellularLocation>
        <location evidence="5">Cytoplasm</location>
    </subcellularLocation>
</comment>
<protein>
    <recommendedName>
        <fullName evidence="5">Putative pre-16S rRNA nuclease</fullName>
        <ecNumber evidence="5">3.1.-.-</ecNumber>
    </recommendedName>
</protein>
<gene>
    <name evidence="7" type="ordered locus">Sdel_0873</name>
</gene>
<evidence type="ECO:0000256" key="5">
    <source>
        <dbReference type="HAMAP-Rule" id="MF_00651"/>
    </source>
</evidence>
<dbReference type="Gene3D" id="3.30.420.140">
    <property type="entry name" value="YqgF/RNase H-like domain"/>
    <property type="match status" value="1"/>
</dbReference>
<dbReference type="Proteomes" id="UP000002222">
    <property type="component" value="Chromosome"/>
</dbReference>
<dbReference type="Pfam" id="PF03652">
    <property type="entry name" value="RuvX"/>
    <property type="match status" value="1"/>
</dbReference>
<dbReference type="RefSeq" id="WP_012856668.1">
    <property type="nucleotide sequence ID" value="NC_013512.1"/>
</dbReference>
<keyword evidence="3 5" id="KW-0540">Nuclease</keyword>
<comment type="function">
    <text evidence="5">Could be a nuclease involved in processing of the 5'-end of pre-16S rRNA.</text>
</comment>
<evidence type="ECO:0000256" key="3">
    <source>
        <dbReference type="ARBA" id="ARBA00022722"/>
    </source>
</evidence>
<dbReference type="PANTHER" id="PTHR33317:SF4">
    <property type="entry name" value="POLYNUCLEOTIDYL TRANSFERASE, RIBONUCLEASE H-LIKE SUPERFAMILY PROTEIN"/>
    <property type="match status" value="1"/>
</dbReference>
<dbReference type="GO" id="GO:0004518">
    <property type="term" value="F:nuclease activity"/>
    <property type="evidence" value="ECO:0007669"/>
    <property type="project" value="UniProtKB-KW"/>
</dbReference>
<evidence type="ECO:0000313" key="8">
    <source>
        <dbReference type="Proteomes" id="UP000002222"/>
    </source>
</evidence>
<dbReference type="InterPro" id="IPR037027">
    <property type="entry name" value="YqgF/RNaseH-like_dom_sf"/>
</dbReference>
<dbReference type="eggNOG" id="COG0816">
    <property type="taxonomic scope" value="Bacteria"/>
</dbReference>
<evidence type="ECO:0000256" key="2">
    <source>
        <dbReference type="ARBA" id="ARBA00022517"/>
    </source>
</evidence>
<name>D1B1D4_SULD5</name>
<evidence type="ECO:0000259" key="6">
    <source>
        <dbReference type="SMART" id="SM00732"/>
    </source>
</evidence>
<dbReference type="STRING" id="525898.Sdel_0873"/>
<dbReference type="GO" id="GO:0000967">
    <property type="term" value="P:rRNA 5'-end processing"/>
    <property type="evidence" value="ECO:0007669"/>
    <property type="project" value="UniProtKB-UniRule"/>
</dbReference>
<dbReference type="HOGENOM" id="CLU_098240_2_2_7"/>
<reference evidence="8" key="1">
    <citation type="submission" date="2009-11" db="EMBL/GenBank/DDBJ databases">
        <title>The complete genome of Sulfurospirillum deleyianum DSM 6946.</title>
        <authorList>
            <consortium name="US DOE Joint Genome Institute (JGI-PGF)"/>
            <person name="Lucas S."/>
            <person name="Copeland A."/>
            <person name="Lapidus A."/>
            <person name="Glavina del Rio T."/>
            <person name="Dalin E."/>
            <person name="Tice H."/>
            <person name="Bruce D."/>
            <person name="Goodwin L."/>
            <person name="Pitluck S."/>
            <person name="Kyrpides N."/>
            <person name="Mavromatis K."/>
            <person name="Ivanova N."/>
            <person name="Ovchinnikova G."/>
            <person name="Munk A.C."/>
            <person name="Lu M."/>
            <person name="Brettin T."/>
            <person name="Detter J.C."/>
            <person name="Han C."/>
            <person name="Tapia R."/>
            <person name="Larimer F."/>
            <person name="Land M."/>
            <person name="Hauser L."/>
            <person name="Markowitz V."/>
            <person name="Cheng J.F."/>
            <person name="Hugenholtz P."/>
            <person name="Woyke T."/>
            <person name="Wu D."/>
            <person name="Aumann P."/>
            <person name="Schneider S."/>
            <person name="Lang E."/>
            <person name="Spring S."/>
            <person name="Klenk H.P."/>
            <person name="Eisen J.A."/>
        </authorList>
    </citation>
    <scope>NUCLEOTIDE SEQUENCE [LARGE SCALE GENOMIC DNA]</scope>
    <source>
        <strain evidence="8">ATCC 51133 / DSM 6946 / 5175</strain>
    </source>
</reference>
<proteinExistence type="inferred from homology"/>
<keyword evidence="1 5" id="KW-0963">Cytoplasm</keyword>
<dbReference type="NCBIfam" id="TIGR00250">
    <property type="entry name" value="RNAse_H_YqgF"/>
    <property type="match status" value="1"/>
</dbReference>
<dbReference type="EC" id="3.1.-.-" evidence="5"/>
<dbReference type="KEGG" id="sdl:Sdel_0873"/>
<dbReference type="SUPFAM" id="SSF53098">
    <property type="entry name" value="Ribonuclease H-like"/>
    <property type="match status" value="1"/>
</dbReference>
<comment type="similarity">
    <text evidence="5">Belongs to the YqgF HJR family.</text>
</comment>
<reference evidence="7 8" key="2">
    <citation type="journal article" date="2010" name="Stand. Genomic Sci.">
        <title>Complete genome sequence of Sulfurospirillum deleyianum type strain (5175).</title>
        <authorList>
            <person name="Sikorski J."/>
            <person name="Lapidus A."/>
            <person name="Copeland A."/>
            <person name="Glavina Del Rio T."/>
            <person name="Nolan M."/>
            <person name="Lucas S."/>
            <person name="Chen F."/>
            <person name="Tice H."/>
            <person name="Cheng J.F."/>
            <person name="Saunders E."/>
            <person name="Bruce D."/>
            <person name="Goodwin L."/>
            <person name="Pitluck S."/>
            <person name="Ovchinnikova G."/>
            <person name="Pati A."/>
            <person name="Ivanova N."/>
            <person name="Mavromatis K."/>
            <person name="Chen A."/>
            <person name="Palaniappan K."/>
            <person name="Chain P."/>
            <person name="Land M."/>
            <person name="Hauser L."/>
            <person name="Chang Y.J."/>
            <person name="Jeffries C.D."/>
            <person name="Brettin T."/>
            <person name="Detter J.C."/>
            <person name="Han C."/>
            <person name="Rohde M."/>
            <person name="Lang E."/>
            <person name="Spring S."/>
            <person name="Goker M."/>
            <person name="Bristow J."/>
            <person name="Eisen J.A."/>
            <person name="Markowitz V."/>
            <person name="Hugenholtz P."/>
            <person name="Kyrpides N.C."/>
            <person name="Klenk H.P."/>
        </authorList>
    </citation>
    <scope>NUCLEOTIDE SEQUENCE [LARGE SCALE GENOMIC DNA]</scope>
    <source>
        <strain evidence="8">ATCC 51133 / DSM 6946 / 5175</strain>
    </source>
</reference>
<dbReference type="CDD" id="cd16964">
    <property type="entry name" value="YqgF"/>
    <property type="match status" value="1"/>
</dbReference>
<dbReference type="NCBIfam" id="NF001026">
    <property type="entry name" value="PRK00109.2-2"/>
    <property type="match status" value="1"/>
</dbReference>
<dbReference type="SMART" id="SM00732">
    <property type="entry name" value="YqgFc"/>
    <property type="match status" value="1"/>
</dbReference>
<dbReference type="InterPro" id="IPR005227">
    <property type="entry name" value="YqgF"/>
</dbReference>
<dbReference type="HAMAP" id="MF_00651">
    <property type="entry name" value="Nuclease_YqgF"/>
    <property type="match status" value="1"/>
</dbReference>
<dbReference type="InterPro" id="IPR012337">
    <property type="entry name" value="RNaseH-like_sf"/>
</dbReference>
<dbReference type="AlphaFoldDB" id="D1B1D4"/>
<evidence type="ECO:0000256" key="4">
    <source>
        <dbReference type="ARBA" id="ARBA00022801"/>
    </source>
</evidence>
<organism evidence="7 8">
    <name type="scientific">Sulfurospirillum deleyianum (strain ATCC 51133 / DSM 6946 / 5175)</name>
    <dbReference type="NCBI Taxonomy" id="525898"/>
    <lineage>
        <taxon>Bacteria</taxon>
        <taxon>Pseudomonadati</taxon>
        <taxon>Campylobacterota</taxon>
        <taxon>Epsilonproteobacteria</taxon>
        <taxon>Campylobacterales</taxon>
        <taxon>Sulfurospirillaceae</taxon>
        <taxon>Sulfurospirillum</taxon>
    </lineage>
</organism>
<dbReference type="GO" id="GO:0016788">
    <property type="term" value="F:hydrolase activity, acting on ester bonds"/>
    <property type="evidence" value="ECO:0007669"/>
    <property type="project" value="UniProtKB-UniRule"/>
</dbReference>
<evidence type="ECO:0000256" key="1">
    <source>
        <dbReference type="ARBA" id="ARBA00022490"/>
    </source>
</evidence>
<accession>D1B1D4</accession>
<dbReference type="PANTHER" id="PTHR33317">
    <property type="entry name" value="POLYNUCLEOTIDYL TRANSFERASE, RIBONUCLEASE H-LIKE SUPERFAMILY PROTEIN"/>
    <property type="match status" value="1"/>
</dbReference>
<dbReference type="OrthoDB" id="9796140at2"/>
<keyword evidence="4 5" id="KW-0378">Hydrolase</keyword>
<evidence type="ECO:0000313" key="7">
    <source>
        <dbReference type="EMBL" id="ACZ11904.1"/>
    </source>
</evidence>
<keyword evidence="2 5" id="KW-0690">Ribosome biogenesis</keyword>
<dbReference type="InterPro" id="IPR006641">
    <property type="entry name" value="YqgF/RNaseH-like_dom"/>
</dbReference>
<dbReference type="EMBL" id="CP001816">
    <property type="protein sequence ID" value="ACZ11904.1"/>
    <property type="molecule type" value="Genomic_DNA"/>
</dbReference>